<proteinExistence type="predicted"/>
<evidence type="ECO:0000313" key="3">
    <source>
        <dbReference type="Proteomes" id="UP000556201"/>
    </source>
</evidence>
<dbReference type="Proteomes" id="UP000556201">
    <property type="component" value="Unassembled WGS sequence"/>
</dbReference>
<accession>A0A7W9FST3</accession>
<dbReference type="PROSITE" id="PS50853">
    <property type="entry name" value="FN3"/>
    <property type="match status" value="1"/>
</dbReference>
<dbReference type="InterPro" id="IPR003961">
    <property type="entry name" value="FN3_dom"/>
</dbReference>
<reference evidence="2 3" key="1">
    <citation type="submission" date="2020-08" db="EMBL/GenBank/DDBJ databases">
        <title>Functional genomics of gut bacteria from endangered species of beetles.</title>
        <authorList>
            <person name="Carlos-Shanley C."/>
        </authorList>
    </citation>
    <scope>NUCLEOTIDE SEQUENCE [LARGE SCALE GENOMIC DNA]</scope>
    <source>
        <strain evidence="2 3">S00192</strain>
    </source>
</reference>
<sequence length="1225" mass="125605">MLDGFLKAAGGRYAEIAGQIAFIHRAAPRAPVFTVRARDTAGPVEIDTASSKLNRFNTVRPRFWSEANEWEMTALPEVTATEWQIEDGQGVAVKRTRGADYTFVVDPKQTRELASLEISNSREGIKGRVPLRPYMDPEPGNTFIFDEPDFALSNLKCFVLDVEDDTENDTVVVTFETETDGKYPYAYGQTGSPPPAQELDPIDPFFVTPPGAGDWTITPRPPSNGAQLPGFDLTGFVSNSTATAIIVETGPSANGPWKQAYQGPPTVTNIPIDGLQPGATYFIAIQYQRNQNYSEREVFGPFTAPDLIAGDLSPESPVRIAVTEITDRLVGVEQISATNAAAVADLEEVFGDTVSAAASAAQAAEQAAVATQAKADALISSAAASEQAAVAIQQALNAETQAGNAQIWADQSAGSATTASSAAATSTEQAGLSATARGEAEGFAGAAFNYRNQASGFVTDAEAAAAVSTAQKLEAIAARDIATEKATASAQSASNASASETAASQQAAAATQQALNAQTQAGNAEVWASQASASSSSAAASESNAAGSASTAASQAVLSASSAFGAASSANSPLATSPALSPDAFSVNDLSTLNGAPNLRQVLSDNPGKIYPINSTVEVNNFGSAVHINTAKALARPVGHRFRYSARIKRMAEGGDASQNLVSLFAWYWDESGNPLGGEELAGVNPSGSDGVVLLSVDHPPPAEAAWTRTLLRVISRVGVTAILSLDTQDIESEKTASAAATASVASAAVASTRADEAGQSASAATAEKLAAELARDGASAAASASATNAAQALASRNQAGEFASSSSGSANTAETAAGHALAYRDQSASSAATANAASVSSGVSASTAEAAKQDAEAARDVSISQAAAALTQAANAGASASSASISANLAASLGANASVINNGRFLNWPAGQDRPTGWDDWTNATGSTNIQSGSGWNGRRFTRMNYVPSMGSLGMKQVISGFRGAGAYNLEVEIAIPNGGATGTGFQGAGVLIQCMDGNGGYIADGGILRFATDPDTGGNVAGSGSGDGRIYRFTKRIDLAPNTASIQLYLMSRWAEGFGPQGANETKSLDWYSTALTSMSEGDRAVPALAAQLNVTAAVAADVATRMASVEFSVTGGAGGDPFDISLKAGPTGSDASITATKVRLRNIVNGEAVEALRIENGKSKFFGDVEVNGGSMNFNNRFIVAQDGTTTIRSGQTGERMWIEGKTIRGWYANGQQAYQLG</sequence>
<dbReference type="RefSeq" id="WP_184278494.1">
    <property type="nucleotide sequence ID" value="NZ_JACHLJ010000001.1"/>
</dbReference>
<organism evidence="2 3">
    <name type="scientific">Brevundimonas vesicularis</name>
    <name type="common">Pseudomonas vesicularis</name>
    <dbReference type="NCBI Taxonomy" id="41276"/>
    <lineage>
        <taxon>Bacteria</taxon>
        <taxon>Pseudomonadati</taxon>
        <taxon>Pseudomonadota</taxon>
        <taxon>Alphaproteobacteria</taxon>
        <taxon>Caulobacterales</taxon>
        <taxon>Caulobacteraceae</taxon>
        <taxon>Brevundimonas</taxon>
    </lineage>
</organism>
<protein>
    <recommendedName>
        <fullName evidence="1">Fibronectin type-III domain-containing protein</fullName>
    </recommendedName>
</protein>
<evidence type="ECO:0000259" key="1">
    <source>
        <dbReference type="PROSITE" id="PS50853"/>
    </source>
</evidence>
<feature type="domain" description="Fibronectin type-III" evidence="1">
    <location>
        <begin position="201"/>
        <end position="307"/>
    </location>
</feature>
<name>A0A7W9FST3_BREVE</name>
<evidence type="ECO:0000313" key="2">
    <source>
        <dbReference type="EMBL" id="MBB5770895.1"/>
    </source>
</evidence>
<dbReference type="EMBL" id="JACHLJ010000001">
    <property type="protein sequence ID" value="MBB5770895.1"/>
    <property type="molecule type" value="Genomic_DNA"/>
</dbReference>
<gene>
    <name evidence="2" type="ORF">HNP47_000864</name>
</gene>
<comment type="caution">
    <text evidence="2">The sequence shown here is derived from an EMBL/GenBank/DDBJ whole genome shotgun (WGS) entry which is preliminary data.</text>
</comment>
<dbReference type="AlphaFoldDB" id="A0A7W9FST3"/>